<dbReference type="InterPro" id="IPR013106">
    <property type="entry name" value="Ig_V-set"/>
</dbReference>
<dbReference type="Pfam" id="PF07686">
    <property type="entry name" value="V-set"/>
    <property type="match status" value="1"/>
</dbReference>
<dbReference type="InterPro" id="IPR051287">
    <property type="entry name" value="TCR_variable_region"/>
</dbReference>
<dbReference type="Proteomes" id="UP001205998">
    <property type="component" value="Unassembled WGS sequence"/>
</dbReference>
<keyword evidence="5" id="KW-0391">Immunity</keyword>
<evidence type="ECO:0000313" key="8">
    <source>
        <dbReference type="EMBL" id="KAI5607372.1"/>
    </source>
</evidence>
<keyword evidence="2" id="KW-1064">Adaptive immunity</keyword>
<dbReference type="Gene3D" id="2.60.40.10">
    <property type="entry name" value="Immunoglobulins"/>
    <property type="match status" value="1"/>
</dbReference>
<keyword evidence="5" id="KW-1279">T cell receptor</keyword>
<proteinExistence type="predicted"/>
<feature type="domain" description="Ig-like" evidence="7">
    <location>
        <begin position="23"/>
        <end position="109"/>
    </location>
</feature>
<dbReference type="PROSITE" id="PS50835">
    <property type="entry name" value="IG_LIKE"/>
    <property type="match status" value="1"/>
</dbReference>
<protein>
    <recommendedName>
        <fullName evidence="7">Ig-like domain-containing protein</fullName>
    </recommendedName>
</protein>
<name>A0AAD5A198_SILAS</name>
<dbReference type="SUPFAM" id="SSF48726">
    <property type="entry name" value="Immunoglobulin"/>
    <property type="match status" value="1"/>
</dbReference>
<dbReference type="InterPro" id="IPR013783">
    <property type="entry name" value="Ig-like_fold"/>
</dbReference>
<accession>A0AAD5A198</accession>
<evidence type="ECO:0000256" key="2">
    <source>
        <dbReference type="ARBA" id="ARBA00023130"/>
    </source>
</evidence>
<dbReference type="GO" id="GO:0002250">
    <property type="term" value="P:adaptive immune response"/>
    <property type="evidence" value="ECO:0007669"/>
    <property type="project" value="UniProtKB-KW"/>
</dbReference>
<feature type="signal peptide" evidence="6">
    <location>
        <begin position="1"/>
        <end position="18"/>
    </location>
</feature>
<keyword evidence="9" id="KW-1185">Reference proteome</keyword>
<keyword evidence="3" id="KW-0675">Receptor</keyword>
<comment type="caution">
    <text evidence="8">The sequence shown here is derived from an EMBL/GenBank/DDBJ whole genome shotgun (WGS) entry which is preliminary data.</text>
</comment>
<sequence>MFTVIFMCFWFSLGDSMADSIKPLFSHKHVDEGDIVTLSCNYTTSSSGNLFWYRQNPKSKPEILLNVMQSGTLISTTPRMTAEVDDDDKKQVDLIISSAAVSDSALYYCALRPTVTGNPAALYKNLHTVSAIRKLVIYMLSGRNHFFLL</sequence>
<dbReference type="InterPro" id="IPR003599">
    <property type="entry name" value="Ig_sub"/>
</dbReference>
<evidence type="ECO:0000256" key="6">
    <source>
        <dbReference type="SAM" id="SignalP"/>
    </source>
</evidence>
<dbReference type="AlphaFoldDB" id="A0AAD5A198"/>
<reference evidence="8" key="1">
    <citation type="submission" date="2018-07" db="EMBL/GenBank/DDBJ databases">
        <title>Comparative genomics of catfishes provides insights into carnivory and benthic adaptation.</title>
        <authorList>
            <person name="Zhang Y."/>
            <person name="Wang D."/>
            <person name="Peng Z."/>
            <person name="Zheng S."/>
            <person name="Shao F."/>
            <person name="Tao W."/>
        </authorList>
    </citation>
    <scope>NUCLEOTIDE SEQUENCE</scope>
    <source>
        <strain evidence="8">Chongqing</strain>
    </source>
</reference>
<evidence type="ECO:0000313" key="9">
    <source>
        <dbReference type="Proteomes" id="UP001205998"/>
    </source>
</evidence>
<dbReference type="SMART" id="SM00406">
    <property type="entry name" value="IGv"/>
    <property type="match status" value="1"/>
</dbReference>
<dbReference type="InterPro" id="IPR007110">
    <property type="entry name" value="Ig-like_dom"/>
</dbReference>
<organism evidence="8 9">
    <name type="scientific">Silurus asotus</name>
    <name type="common">Amur catfish</name>
    <name type="synonym">Parasilurus asotus</name>
    <dbReference type="NCBI Taxonomy" id="30991"/>
    <lineage>
        <taxon>Eukaryota</taxon>
        <taxon>Metazoa</taxon>
        <taxon>Chordata</taxon>
        <taxon>Craniata</taxon>
        <taxon>Vertebrata</taxon>
        <taxon>Euteleostomi</taxon>
        <taxon>Actinopterygii</taxon>
        <taxon>Neopterygii</taxon>
        <taxon>Teleostei</taxon>
        <taxon>Ostariophysi</taxon>
        <taxon>Siluriformes</taxon>
        <taxon>Siluridae</taxon>
        <taxon>Silurus</taxon>
    </lineage>
</organism>
<dbReference type="InterPro" id="IPR036179">
    <property type="entry name" value="Ig-like_dom_sf"/>
</dbReference>
<dbReference type="PANTHER" id="PTHR19367:SF18">
    <property type="entry name" value="T CELL RECEPTOR ALPHA VARIABLE 16"/>
    <property type="match status" value="1"/>
</dbReference>
<dbReference type="SMART" id="SM00409">
    <property type="entry name" value="IG"/>
    <property type="match status" value="1"/>
</dbReference>
<evidence type="ECO:0000256" key="3">
    <source>
        <dbReference type="ARBA" id="ARBA00023170"/>
    </source>
</evidence>
<evidence type="ECO:0000256" key="5">
    <source>
        <dbReference type="ARBA" id="ARBA00043266"/>
    </source>
</evidence>
<evidence type="ECO:0000256" key="4">
    <source>
        <dbReference type="ARBA" id="ARBA00023319"/>
    </source>
</evidence>
<dbReference type="GO" id="GO:0042101">
    <property type="term" value="C:T cell receptor complex"/>
    <property type="evidence" value="ECO:0007669"/>
    <property type="project" value="UniProtKB-KW"/>
</dbReference>
<dbReference type="PANTHER" id="PTHR19367">
    <property type="entry name" value="T-CELL RECEPTOR ALPHA CHAIN V REGION"/>
    <property type="match status" value="1"/>
</dbReference>
<evidence type="ECO:0000259" key="7">
    <source>
        <dbReference type="PROSITE" id="PS50835"/>
    </source>
</evidence>
<evidence type="ECO:0000256" key="1">
    <source>
        <dbReference type="ARBA" id="ARBA00022729"/>
    </source>
</evidence>
<gene>
    <name evidence="8" type="ORF">C0J50_9949</name>
</gene>
<dbReference type="EMBL" id="MU591991">
    <property type="protein sequence ID" value="KAI5607372.1"/>
    <property type="molecule type" value="Genomic_DNA"/>
</dbReference>
<feature type="chain" id="PRO_5041980435" description="Ig-like domain-containing protein" evidence="6">
    <location>
        <begin position="19"/>
        <end position="149"/>
    </location>
</feature>
<keyword evidence="1 6" id="KW-0732">Signal</keyword>
<keyword evidence="4" id="KW-0393">Immunoglobulin domain</keyword>